<comment type="subcellular location">
    <subcellularLocation>
        <location evidence="1">Membrane</location>
        <topology evidence="1">Multi-pass membrane protein</topology>
    </subcellularLocation>
</comment>
<reference evidence="7" key="1">
    <citation type="submission" date="2019-01" db="EMBL/GenBank/DDBJ databases">
        <title>Cytophagaceae bacterium strain CAR-16.</title>
        <authorList>
            <person name="Chen W.-M."/>
        </authorList>
    </citation>
    <scope>NUCLEOTIDE SEQUENCE [LARGE SCALE GENOMIC DNA]</scope>
    <source>
        <strain evidence="7">WWJ-16</strain>
    </source>
</reference>
<keyword evidence="2 5" id="KW-0812">Transmembrane</keyword>
<dbReference type="AlphaFoldDB" id="A0A4Q1K9X5"/>
<dbReference type="InterPro" id="IPR019109">
    <property type="entry name" value="MamF_MmsF"/>
</dbReference>
<evidence type="ECO:0000256" key="3">
    <source>
        <dbReference type="ARBA" id="ARBA00022989"/>
    </source>
</evidence>
<protein>
    <recommendedName>
        <fullName evidence="8">DUF4870 domain-containing protein</fullName>
    </recommendedName>
</protein>
<dbReference type="Pfam" id="PF09685">
    <property type="entry name" value="MamF_MmsF"/>
    <property type="match status" value="1"/>
</dbReference>
<evidence type="ECO:0000256" key="2">
    <source>
        <dbReference type="ARBA" id="ARBA00022692"/>
    </source>
</evidence>
<feature type="transmembrane region" description="Helical" evidence="5">
    <location>
        <begin position="72"/>
        <end position="93"/>
    </location>
</feature>
<evidence type="ECO:0000313" key="7">
    <source>
        <dbReference type="Proteomes" id="UP000289857"/>
    </source>
</evidence>
<keyword evidence="4 5" id="KW-0472">Membrane</keyword>
<organism evidence="6 7">
    <name type="scientific">Flavobacterium stagni</name>
    <dbReference type="NCBI Taxonomy" id="2506421"/>
    <lineage>
        <taxon>Bacteria</taxon>
        <taxon>Pseudomonadati</taxon>
        <taxon>Bacteroidota</taxon>
        <taxon>Flavobacteriia</taxon>
        <taxon>Flavobacteriales</taxon>
        <taxon>Flavobacteriaceae</taxon>
        <taxon>Flavobacterium</taxon>
    </lineage>
</organism>
<comment type="caution">
    <text evidence="6">The sequence shown here is derived from an EMBL/GenBank/DDBJ whole genome shotgun (WGS) entry which is preliminary data.</text>
</comment>
<feature type="transmembrane region" description="Helical" evidence="5">
    <location>
        <begin position="41"/>
        <end position="60"/>
    </location>
</feature>
<accession>A0A4Q1K9X5</accession>
<evidence type="ECO:0000256" key="4">
    <source>
        <dbReference type="ARBA" id="ARBA00023136"/>
    </source>
</evidence>
<evidence type="ECO:0000313" key="6">
    <source>
        <dbReference type="EMBL" id="RXR23389.1"/>
    </source>
</evidence>
<evidence type="ECO:0008006" key="8">
    <source>
        <dbReference type="Google" id="ProtNLM"/>
    </source>
</evidence>
<dbReference type="RefSeq" id="WP_129460869.1">
    <property type="nucleotide sequence ID" value="NZ_SBKN01000002.1"/>
</dbReference>
<evidence type="ECO:0000256" key="1">
    <source>
        <dbReference type="ARBA" id="ARBA00004141"/>
    </source>
</evidence>
<gene>
    <name evidence="6" type="ORF">EQG61_05315</name>
</gene>
<evidence type="ECO:0000256" key="5">
    <source>
        <dbReference type="SAM" id="Phobius"/>
    </source>
</evidence>
<proteinExistence type="predicted"/>
<feature type="transmembrane region" description="Helical" evidence="5">
    <location>
        <begin position="12"/>
        <end position="29"/>
    </location>
</feature>
<dbReference type="Proteomes" id="UP000289857">
    <property type="component" value="Unassembled WGS sequence"/>
</dbReference>
<dbReference type="EMBL" id="SBKN01000002">
    <property type="protein sequence ID" value="RXR23389.1"/>
    <property type="molecule type" value="Genomic_DNA"/>
</dbReference>
<sequence length="117" mass="13235">MDEQTIKEGKSLAILSYILILGPLIALSVNSEKKNPYASFHIRQGLGLTLTFFLIGLTMSSYFNRSNINPDLALNIAVPFWVFITILTFYGMFTAVMGQTRPIPLLGSFFQKWLKRL</sequence>
<keyword evidence="7" id="KW-1185">Reference proteome</keyword>
<keyword evidence="3 5" id="KW-1133">Transmembrane helix</keyword>
<dbReference type="OrthoDB" id="6400719at2"/>
<name>A0A4Q1K9X5_9FLAO</name>